<name>A0A0H4T9T5_9CHLR</name>
<feature type="binding site" evidence="10">
    <location>
        <position position="203"/>
    </location>
    <ligand>
        <name>substrate</name>
    </ligand>
</feature>
<dbReference type="GO" id="GO:0046872">
    <property type="term" value="F:metal ion binding"/>
    <property type="evidence" value="ECO:0007669"/>
    <property type="project" value="UniProtKB-KW"/>
</dbReference>
<feature type="binding site" evidence="10">
    <location>
        <position position="68"/>
    </location>
    <ligand>
        <name>substrate</name>
    </ligand>
</feature>
<feature type="binding site" evidence="10">
    <location>
        <position position="331"/>
    </location>
    <ligand>
        <name>ATP</name>
        <dbReference type="ChEBI" id="CHEBI:30616"/>
    </ligand>
</feature>
<feature type="binding site" evidence="10">
    <location>
        <position position="209"/>
    </location>
    <ligand>
        <name>ATP</name>
        <dbReference type="ChEBI" id="CHEBI:30616"/>
    </ligand>
</feature>
<comment type="subcellular location">
    <subcellularLocation>
        <location evidence="10">Cytoplasm</location>
    </subcellularLocation>
</comment>
<keyword evidence="6 10" id="KW-0210">Decarboxylase</keyword>
<dbReference type="PROSITE" id="PS00532">
    <property type="entry name" value="PEPCK_ATP"/>
    <property type="match status" value="1"/>
</dbReference>
<dbReference type="EC" id="4.1.1.49" evidence="3 10"/>
<feature type="binding site" evidence="10">
    <location>
        <position position="293"/>
    </location>
    <ligand>
        <name>ATP</name>
        <dbReference type="ChEBI" id="CHEBI:30616"/>
    </ligand>
</feature>
<evidence type="ECO:0000256" key="1">
    <source>
        <dbReference type="ARBA" id="ARBA00004742"/>
    </source>
</evidence>
<dbReference type="SUPFAM" id="SSF68923">
    <property type="entry name" value="PEP carboxykinase N-terminal domain"/>
    <property type="match status" value="1"/>
</dbReference>
<evidence type="ECO:0000256" key="7">
    <source>
        <dbReference type="ARBA" id="ARBA00022840"/>
    </source>
</evidence>
<evidence type="ECO:0000256" key="4">
    <source>
        <dbReference type="ARBA" id="ARBA00022432"/>
    </source>
</evidence>
<reference evidence="11" key="1">
    <citation type="journal article" date="2015" name="ISME J.">
        <title>Aquifer environment selects for microbial species cohorts in sediment and groundwater.</title>
        <authorList>
            <person name="Hug L.A."/>
            <person name="Thomas B.C."/>
            <person name="Brown C.T."/>
            <person name="Frischkorn K.R."/>
            <person name="Williams K.H."/>
            <person name="Tringe S.G."/>
            <person name="Banfield J.F."/>
        </authorList>
    </citation>
    <scope>NUCLEOTIDE SEQUENCE</scope>
</reference>
<dbReference type="GO" id="GO:0006094">
    <property type="term" value="P:gluconeogenesis"/>
    <property type="evidence" value="ECO:0007669"/>
    <property type="project" value="UniProtKB-UniRule"/>
</dbReference>
<dbReference type="GO" id="GO:0005829">
    <property type="term" value="C:cytosol"/>
    <property type="evidence" value="ECO:0007669"/>
    <property type="project" value="TreeGrafter"/>
</dbReference>
<evidence type="ECO:0000256" key="9">
    <source>
        <dbReference type="ARBA" id="ARBA00047371"/>
    </source>
</evidence>
<dbReference type="InterPro" id="IPR008210">
    <property type="entry name" value="PEP_carboxykinase_N"/>
</dbReference>
<dbReference type="GO" id="GO:0005524">
    <property type="term" value="F:ATP binding"/>
    <property type="evidence" value="ECO:0007669"/>
    <property type="project" value="UniProtKB-UniRule"/>
</dbReference>
<evidence type="ECO:0000313" key="11">
    <source>
        <dbReference type="EMBL" id="AKQ03555.1"/>
    </source>
</evidence>
<evidence type="ECO:0000256" key="8">
    <source>
        <dbReference type="ARBA" id="ARBA00023239"/>
    </source>
</evidence>
<keyword evidence="4 10" id="KW-0312">Gluconeogenesis</keyword>
<dbReference type="NCBIfam" id="NF006820">
    <property type="entry name" value="PRK09344.1-2"/>
    <property type="match status" value="1"/>
</dbReference>
<dbReference type="Gene3D" id="2.170.8.10">
    <property type="entry name" value="Phosphoenolpyruvate Carboxykinase, domain 2"/>
    <property type="match status" value="1"/>
</dbReference>
<keyword evidence="11" id="KW-0418">Kinase</keyword>
<comment type="similarity">
    <text evidence="2 10">Belongs to the phosphoenolpyruvate carboxykinase (ATP) family.</text>
</comment>
<dbReference type="HAMAP" id="MF_00453">
    <property type="entry name" value="PEPCK_ATP"/>
    <property type="match status" value="1"/>
</dbReference>
<evidence type="ECO:0000256" key="5">
    <source>
        <dbReference type="ARBA" id="ARBA00022741"/>
    </source>
</evidence>
<dbReference type="InterPro" id="IPR015994">
    <property type="entry name" value="PEPCK_ATP_CS"/>
</dbReference>
<dbReference type="Gene3D" id="3.40.449.10">
    <property type="entry name" value="Phosphoenolpyruvate Carboxykinase, domain 1"/>
    <property type="match status" value="1"/>
</dbReference>
<dbReference type="SUPFAM" id="SSF53795">
    <property type="entry name" value="PEP carboxykinase-like"/>
    <property type="match status" value="1"/>
</dbReference>
<dbReference type="Pfam" id="PF01293">
    <property type="entry name" value="PEPCK_ATP"/>
    <property type="match status" value="1"/>
</dbReference>
<sequence>MEEAVRPMGSAIGNPSKFSLEQHGLTNLNIVHWTLPSPGLVERIIQRREGMLAHLGPVVVRTGHHTGRSPNDKFVVKSGEHDDKIWWGKINQPLARDRFERLLARMTAYFQGRDVFVQDTIAGSHPTFKMPIRIVSEYAWHSLFARNLFIRLPPSELADHIPEFTVLDAPRFHAIPEEDGTKSEAFIIVDFERRLALIGGTSYAGEIKKTIFTVMNYYLPQRHVLSMHCSANLGERGDVALFFGLSGTGKTTLSSDPSRRLIGDDEHGWADDGVFNIEGGCYAKTIRLSEEQEPIIWDATRRFGTVLENVSVDSITRRVDFNDDSLTENTRAAYPIGALPDSVPDGRAGHPRVIFFLTADAFGVLPPLSRLTSDQAMYYFLSGYTSKVAGTEKGLGPEPQVTFSACFGAPFLPLAPSVYARLLGEKISDHDVQVWLLNTGWTGGPFGVGKRFSLPYTRAMVQAVLDGGLEGVPMRLDPVFQVTVPTHCPGVPDELLDPRRTWSNGAAYDEQAARLVDRFAANFATYAEEASDAVRAAGPKVAASTA</sequence>
<dbReference type="InterPro" id="IPR013035">
    <property type="entry name" value="PEP_carboxykinase_C"/>
</dbReference>
<feature type="binding site" evidence="10">
    <location>
        <position position="209"/>
    </location>
    <ligand>
        <name>substrate</name>
    </ligand>
</feature>
<keyword evidence="8 10" id="KW-0456">Lyase</keyword>
<feature type="binding site" evidence="10">
    <location>
        <position position="265"/>
    </location>
    <ligand>
        <name>Mn(2+)</name>
        <dbReference type="ChEBI" id="CHEBI:29035"/>
    </ligand>
</feature>
<evidence type="ECO:0000256" key="3">
    <source>
        <dbReference type="ARBA" id="ARBA00012363"/>
    </source>
</evidence>
<dbReference type="Gene3D" id="3.90.228.20">
    <property type="match status" value="1"/>
</dbReference>
<feature type="binding site" evidence="10">
    <location>
        <position position="331"/>
    </location>
    <ligand>
        <name>substrate</name>
    </ligand>
</feature>
<dbReference type="AlphaFoldDB" id="A0A0H4T9T5"/>
<keyword evidence="11" id="KW-0670">Pyruvate</keyword>
<organism evidence="11">
    <name type="scientific">uncultured Chloroflexi bacterium Rifle_16ft_4_minimus_38099</name>
    <dbReference type="NCBI Taxonomy" id="1665073"/>
    <lineage>
        <taxon>Bacteria</taxon>
        <taxon>Bacillati</taxon>
        <taxon>Chloroflexota</taxon>
        <taxon>environmental samples</taxon>
    </lineage>
</organism>
<keyword evidence="5 10" id="KW-0547">Nucleotide-binding</keyword>
<comment type="cofactor">
    <cofactor evidence="10">
        <name>Mn(2+)</name>
        <dbReference type="ChEBI" id="CHEBI:29035"/>
    </cofactor>
    <text evidence="10">Binds 1 Mn(2+) ion per subunit.</text>
</comment>
<evidence type="ECO:0000256" key="6">
    <source>
        <dbReference type="ARBA" id="ARBA00022793"/>
    </source>
</evidence>
<keyword evidence="10" id="KW-0479">Metal-binding</keyword>
<comment type="caution">
    <text evidence="10">Lacks conserved residue(s) required for the propagation of feature annotation.</text>
</comment>
<dbReference type="PANTHER" id="PTHR30031">
    <property type="entry name" value="PHOSPHOENOLPYRUVATE CARBOXYKINASE ATP"/>
    <property type="match status" value="1"/>
</dbReference>
<feature type="binding site" evidence="10">
    <location>
        <position position="457"/>
    </location>
    <ligand>
        <name>ATP</name>
        <dbReference type="ChEBI" id="CHEBI:30616"/>
    </ligand>
</feature>
<dbReference type="GO" id="GO:0016301">
    <property type="term" value="F:kinase activity"/>
    <property type="evidence" value="ECO:0007669"/>
    <property type="project" value="UniProtKB-KW"/>
</dbReference>
<gene>
    <name evidence="10 11" type="primary">pckA</name>
</gene>
<proteinExistence type="inferred from homology"/>
<dbReference type="PANTHER" id="PTHR30031:SF0">
    <property type="entry name" value="PHOSPHOENOLPYRUVATE CARBOXYKINASE (ATP)"/>
    <property type="match status" value="1"/>
</dbReference>
<feature type="binding site" evidence="10">
    <location>
        <position position="228"/>
    </location>
    <ligand>
        <name>ATP</name>
        <dbReference type="ChEBI" id="CHEBI:30616"/>
    </ligand>
</feature>
<dbReference type="UniPathway" id="UPA00138"/>
<dbReference type="GO" id="GO:0004612">
    <property type="term" value="F:phosphoenolpyruvate carboxykinase (ATP) activity"/>
    <property type="evidence" value="ECO:0007669"/>
    <property type="project" value="UniProtKB-UniRule"/>
</dbReference>
<dbReference type="NCBIfam" id="TIGR00224">
    <property type="entry name" value="pckA"/>
    <property type="match status" value="1"/>
</dbReference>
<dbReference type="PIRSF" id="PIRSF006294">
    <property type="entry name" value="PEP_crbxkin"/>
    <property type="match status" value="1"/>
</dbReference>
<keyword evidence="10" id="KW-0464">Manganese</keyword>
<evidence type="ECO:0000256" key="10">
    <source>
        <dbReference type="HAMAP-Rule" id="MF_00453"/>
    </source>
</evidence>
<dbReference type="InterPro" id="IPR001272">
    <property type="entry name" value="PEP_carboxykinase_ATP"/>
</dbReference>
<dbReference type="EMBL" id="KT007016">
    <property type="protein sequence ID" value="AKQ03555.1"/>
    <property type="molecule type" value="Genomic_DNA"/>
</dbReference>
<dbReference type="NCBIfam" id="NF006821">
    <property type="entry name" value="PRK09344.1-3"/>
    <property type="match status" value="1"/>
</dbReference>
<evidence type="ECO:0000256" key="2">
    <source>
        <dbReference type="ARBA" id="ARBA00006052"/>
    </source>
</evidence>
<feature type="binding site" evidence="10">
    <location>
        <begin position="244"/>
        <end position="252"/>
    </location>
    <ligand>
        <name>ATP</name>
        <dbReference type="ChEBI" id="CHEBI:30616"/>
    </ligand>
</feature>
<keyword evidence="11" id="KW-0808">Transferase</keyword>
<feature type="binding site" evidence="10">
    <location>
        <position position="209"/>
    </location>
    <ligand>
        <name>Mn(2+)</name>
        <dbReference type="ChEBI" id="CHEBI:29035"/>
    </ligand>
</feature>
<comment type="function">
    <text evidence="10">Involved in the gluconeogenesis. Catalyzes the conversion of oxaloacetate (OAA) to phosphoenolpyruvate (PEP) through direct phosphoryl transfer between the nucleoside triphosphate and OAA.</text>
</comment>
<feature type="binding site" evidence="10">
    <location>
        <position position="228"/>
    </location>
    <ligand>
        <name>Mn(2+)</name>
        <dbReference type="ChEBI" id="CHEBI:29035"/>
    </ligand>
</feature>
<accession>A0A0H4T9T5</accession>
<comment type="pathway">
    <text evidence="1 10">Carbohydrate biosynthesis; gluconeogenesis.</text>
</comment>
<keyword evidence="7 10" id="KW-0067">ATP-binding</keyword>
<keyword evidence="10" id="KW-0963">Cytoplasm</keyword>
<dbReference type="CDD" id="cd00484">
    <property type="entry name" value="PEPCK_ATP"/>
    <property type="match status" value="1"/>
</dbReference>
<protein>
    <recommendedName>
        <fullName evidence="3 10">Phosphoenolpyruvate carboxykinase (ATP)</fullName>
        <shortName evidence="10">PCK</shortName>
        <shortName evidence="10">PEP carboxykinase</shortName>
        <shortName evidence="10">PEPCK</shortName>
        <ecNumber evidence="3 10">4.1.1.49</ecNumber>
    </recommendedName>
</protein>
<comment type="catalytic activity">
    <reaction evidence="9 10">
        <text>oxaloacetate + ATP = phosphoenolpyruvate + ADP + CO2</text>
        <dbReference type="Rhea" id="RHEA:18617"/>
        <dbReference type="ChEBI" id="CHEBI:16452"/>
        <dbReference type="ChEBI" id="CHEBI:16526"/>
        <dbReference type="ChEBI" id="CHEBI:30616"/>
        <dbReference type="ChEBI" id="CHEBI:58702"/>
        <dbReference type="ChEBI" id="CHEBI:456216"/>
        <dbReference type="EC" id="4.1.1.49"/>
    </reaction>
</comment>